<accession>A0A4C1YLQ0</accession>
<dbReference type="OrthoDB" id="416454at2759"/>
<keyword evidence="2" id="KW-1185">Reference proteome</keyword>
<name>A0A4C1YLQ0_EUMVA</name>
<sequence>MSNKINDMEQRVCAIKQKVRGKPRASKLGVTLPTRSASVHHGTMRSSLLEIAVAVPRLRHLLTRTRVQVARLLPCGGLLRRAQHHDMPRVVMTATCRGHLGLNFEQARRDVANAVRISTPRDYAIVATGIAVASTGETAALTDANTGTGGLGSSYLVVGLLRRAQHHDMPRVARLRRVADTSGLNSSRFFTLTSISRALLEFRLVAELELKAKRRTESRTGQESESEAAPVPTFRTILYSFIIRFIKNKYLAIILLNAGSLRNKHDEFVAAIECLSVDVMNINEAWLRAGEDARAPDVGRLPVAAYALCDKYLI</sequence>
<organism evidence="1 2">
    <name type="scientific">Eumeta variegata</name>
    <name type="common">Bagworm moth</name>
    <name type="synonym">Eumeta japonica</name>
    <dbReference type="NCBI Taxonomy" id="151549"/>
    <lineage>
        <taxon>Eukaryota</taxon>
        <taxon>Metazoa</taxon>
        <taxon>Ecdysozoa</taxon>
        <taxon>Arthropoda</taxon>
        <taxon>Hexapoda</taxon>
        <taxon>Insecta</taxon>
        <taxon>Pterygota</taxon>
        <taxon>Neoptera</taxon>
        <taxon>Endopterygota</taxon>
        <taxon>Lepidoptera</taxon>
        <taxon>Glossata</taxon>
        <taxon>Ditrysia</taxon>
        <taxon>Tineoidea</taxon>
        <taxon>Psychidae</taxon>
        <taxon>Oiketicinae</taxon>
        <taxon>Eumeta</taxon>
    </lineage>
</organism>
<reference evidence="1 2" key="1">
    <citation type="journal article" date="2019" name="Commun. Biol.">
        <title>The bagworm genome reveals a unique fibroin gene that provides high tensile strength.</title>
        <authorList>
            <person name="Kono N."/>
            <person name="Nakamura H."/>
            <person name="Ohtoshi R."/>
            <person name="Tomita M."/>
            <person name="Numata K."/>
            <person name="Arakawa K."/>
        </authorList>
    </citation>
    <scope>NUCLEOTIDE SEQUENCE [LARGE SCALE GENOMIC DNA]</scope>
</reference>
<evidence type="ECO:0000313" key="1">
    <source>
        <dbReference type="EMBL" id="GBP76003.1"/>
    </source>
</evidence>
<dbReference type="AlphaFoldDB" id="A0A4C1YLQ0"/>
<evidence type="ECO:0000313" key="2">
    <source>
        <dbReference type="Proteomes" id="UP000299102"/>
    </source>
</evidence>
<protein>
    <submittedName>
        <fullName evidence="1">Uncharacterized protein</fullName>
    </submittedName>
</protein>
<proteinExistence type="predicted"/>
<comment type="caution">
    <text evidence="1">The sequence shown here is derived from an EMBL/GenBank/DDBJ whole genome shotgun (WGS) entry which is preliminary data.</text>
</comment>
<gene>
    <name evidence="1" type="ORF">EVAR_55910_1</name>
</gene>
<dbReference type="Proteomes" id="UP000299102">
    <property type="component" value="Unassembled WGS sequence"/>
</dbReference>
<dbReference type="EMBL" id="BGZK01001271">
    <property type="protein sequence ID" value="GBP76003.1"/>
    <property type="molecule type" value="Genomic_DNA"/>
</dbReference>